<dbReference type="GO" id="GO:0020037">
    <property type="term" value="F:heme binding"/>
    <property type="evidence" value="ECO:0007669"/>
    <property type="project" value="InterPro"/>
</dbReference>
<dbReference type="AlphaFoldDB" id="A0A2J7QR70"/>
<keyword evidence="8" id="KW-0492">Microsome</keyword>
<evidence type="ECO:0000256" key="3">
    <source>
        <dbReference type="ARBA" id="ARBA00004586"/>
    </source>
</evidence>
<accession>A0A2J7QR70</accession>
<evidence type="ECO:0000313" key="14">
    <source>
        <dbReference type="EMBL" id="PNF31079.1"/>
    </source>
</evidence>
<dbReference type="PANTHER" id="PTHR24292">
    <property type="entry name" value="CYTOCHROME P450"/>
    <property type="match status" value="1"/>
</dbReference>
<dbReference type="Gene3D" id="1.10.630.10">
    <property type="entry name" value="Cytochrome P450"/>
    <property type="match status" value="1"/>
</dbReference>
<keyword evidence="5" id="KW-0349">Heme</keyword>
<comment type="caution">
    <text evidence="14">The sequence shown here is derived from an EMBL/GenBank/DDBJ whole genome shotgun (WGS) entry which is preliminary data.</text>
</comment>
<keyword evidence="13" id="KW-0812">Transmembrane</keyword>
<dbReference type="GO" id="GO:0005789">
    <property type="term" value="C:endoplasmic reticulum membrane"/>
    <property type="evidence" value="ECO:0007669"/>
    <property type="project" value="UniProtKB-SubCell"/>
</dbReference>
<evidence type="ECO:0000256" key="8">
    <source>
        <dbReference type="ARBA" id="ARBA00022848"/>
    </source>
</evidence>
<dbReference type="GO" id="GO:0004497">
    <property type="term" value="F:monooxygenase activity"/>
    <property type="evidence" value="ECO:0007669"/>
    <property type="project" value="UniProtKB-KW"/>
</dbReference>
<keyword evidence="11" id="KW-0503">Monooxygenase</keyword>
<evidence type="ECO:0000313" key="15">
    <source>
        <dbReference type="Proteomes" id="UP000235965"/>
    </source>
</evidence>
<dbReference type="Proteomes" id="UP000235965">
    <property type="component" value="Unassembled WGS sequence"/>
</dbReference>
<comment type="cofactor">
    <cofactor evidence="1">
        <name>heme</name>
        <dbReference type="ChEBI" id="CHEBI:30413"/>
    </cofactor>
</comment>
<evidence type="ECO:0000256" key="13">
    <source>
        <dbReference type="SAM" id="Phobius"/>
    </source>
</evidence>
<evidence type="ECO:0000256" key="10">
    <source>
        <dbReference type="ARBA" id="ARBA00023004"/>
    </source>
</evidence>
<dbReference type="InterPro" id="IPR036396">
    <property type="entry name" value="Cyt_P450_sf"/>
</dbReference>
<dbReference type="GO" id="GO:0016705">
    <property type="term" value="F:oxidoreductase activity, acting on paired donors, with incorporation or reduction of molecular oxygen"/>
    <property type="evidence" value="ECO:0007669"/>
    <property type="project" value="InterPro"/>
</dbReference>
<keyword evidence="9" id="KW-0560">Oxidoreductase</keyword>
<evidence type="ECO:0000256" key="5">
    <source>
        <dbReference type="ARBA" id="ARBA00022617"/>
    </source>
</evidence>
<evidence type="ECO:0000256" key="7">
    <source>
        <dbReference type="ARBA" id="ARBA00022824"/>
    </source>
</evidence>
<dbReference type="EMBL" id="NEVH01011934">
    <property type="protein sequence ID" value="PNF31079.1"/>
    <property type="molecule type" value="Genomic_DNA"/>
</dbReference>
<comment type="subcellular location">
    <subcellularLocation>
        <location evidence="3">Endoplasmic reticulum membrane</location>
    </subcellularLocation>
    <subcellularLocation>
        <location evidence="2">Microsome membrane</location>
    </subcellularLocation>
</comment>
<keyword evidence="7" id="KW-0256">Endoplasmic reticulum</keyword>
<gene>
    <name evidence="14" type="ORF">B7P43_G16515</name>
</gene>
<evidence type="ECO:0000256" key="2">
    <source>
        <dbReference type="ARBA" id="ARBA00004524"/>
    </source>
</evidence>
<dbReference type="SUPFAM" id="SSF48264">
    <property type="entry name" value="Cytochrome P450"/>
    <property type="match status" value="1"/>
</dbReference>
<name>A0A2J7QR70_9NEOP</name>
<keyword evidence="15" id="KW-1185">Reference proteome</keyword>
<evidence type="ECO:0000256" key="12">
    <source>
        <dbReference type="ARBA" id="ARBA00023136"/>
    </source>
</evidence>
<protein>
    <recommendedName>
        <fullName evidence="16">Cytochrome P450 9e2</fullName>
    </recommendedName>
</protein>
<evidence type="ECO:0000256" key="6">
    <source>
        <dbReference type="ARBA" id="ARBA00022723"/>
    </source>
</evidence>
<keyword evidence="13" id="KW-1133">Transmembrane helix</keyword>
<dbReference type="InterPro" id="IPR050476">
    <property type="entry name" value="Insect_CytP450_Detox"/>
</dbReference>
<evidence type="ECO:0000256" key="1">
    <source>
        <dbReference type="ARBA" id="ARBA00001971"/>
    </source>
</evidence>
<feature type="transmembrane region" description="Helical" evidence="13">
    <location>
        <begin position="52"/>
        <end position="80"/>
    </location>
</feature>
<reference evidence="14 15" key="1">
    <citation type="submission" date="2017-12" db="EMBL/GenBank/DDBJ databases">
        <title>Hemimetabolous genomes reveal molecular basis of termite eusociality.</title>
        <authorList>
            <person name="Harrison M.C."/>
            <person name="Jongepier E."/>
            <person name="Robertson H.M."/>
            <person name="Arning N."/>
            <person name="Bitard-Feildel T."/>
            <person name="Chao H."/>
            <person name="Childers C.P."/>
            <person name="Dinh H."/>
            <person name="Doddapaneni H."/>
            <person name="Dugan S."/>
            <person name="Gowin J."/>
            <person name="Greiner C."/>
            <person name="Han Y."/>
            <person name="Hu H."/>
            <person name="Hughes D.S.T."/>
            <person name="Huylmans A.-K."/>
            <person name="Kemena C."/>
            <person name="Kremer L.P.M."/>
            <person name="Lee S.L."/>
            <person name="Lopez-Ezquerra A."/>
            <person name="Mallet L."/>
            <person name="Monroy-Kuhn J.M."/>
            <person name="Moser A."/>
            <person name="Murali S.C."/>
            <person name="Muzny D.M."/>
            <person name="Otani S."/>
            <person name="Piulachs M.-D."/>
            <person name="Poelchau M."/>
            <person name="Qu J."/>
            <person name="Schaub F."/>
            <person name="Wada-Katsumata A."/>
            <person name="Worley K.C."/>
            <person name="Xie Q."/>
            <person name="Ylla G."/>
            <person name="Poulsen M."/>
            <person name="Gibbs R.A."/>
            <person name="Schal C."/>
            <person name="Richards S."/>
            <person name="Belles X."/>
            <person name="Korb J."/>
            <person name="Bornberg-Bauer E."/>
        </authorList>
    </citation>
    <scope>NUCLEOTIDE SEQUENCE [LARGE SCALE GENOMIC DNA]</scope>
    <source>
        <tissue evidence="14">Whole body</tissue>
    </source>
</reference>
<sequence length="89" mass="10076">MSTREEKGIVRPDMIHLLMQTKKGTLQGDDNGTTNVKSTNTKWDDDDITAQAFLFFLAGFDTASTLLCFAWMPCIQIFNLGSNMRLIKR</sequence>
<evidence type="ECO:0000256" key="4">
    <source>
        <dbReference type="ARBA" id="ARBA00010617"/>
    </source>
</evidence>
<keyword evidence="10" id="KW-0408">Iron</keyword>
<dbReference type="InParanoid" id="A0A2J7QR70"/>
<dbReference type="PANTHER" id="PTHR24292:SF54">
    <property type="entry name" value="CYP9F3-RELATED"/>
    <property type="match status" value="1"/>
</dbReference>
<comment type="similarity">
    <text evidence="4">Belongs to the cytochrome P450 family.</text>
</comment>
<keyword evidence="12 13" id="KW-0472">Membrane</keyword>
<keyword evidence="6" id="KW-0479">Metal-binding</keyword>
<dbReference type="GO" id="GO:0005506">
    <property type="term" value="F:iron ion binding"/>
    <property type="evidence" value="ECO:0007669"/>
    <property type="project" value="InterPro"/>
</dbReference>
<dbReference type="STRING" id="105785.A0A2J7QR70"/>
<organism evidence="14 15">
    <name type="scientific">Cryptotermes secundus</name>
    <dbReference type="NCBI Taxonomy" id="105785"/>
    <lineage>
        <taxon>Eukaryota</taxon>
        <taxon>Metazoa</taxon>
        <taxon>Ecdysozoa</taxon>
        <taxon>Arthropoda</taxon>
        <taxon>Hexapoda</taxon>
        <taxon>Insecta</taxon>
        <taxon>Pterygota</taxon>
        <taxon>Neoptera</taxon>
        <taxon>Polyneoptera</taxon>
        <taxon>Dictyoptera</taxon>
        <taxon>Blattodea</taxon>
        <taxon>Blattoidea</taxon>
        <taxon>Termitoidae</taxon>
        <taxon>Kalotermitidae</taxon>
        <taxon>Cryptotermitinae</taxon>
        <taxon>Cryptotermes</taxon>
    </lineage>
</organism>
<proteinExistence type="inferred from homology"/>
<evidence type="ECO:0008006" key="16">
    <source>
        <dbReference type="Google" id="ProtNLM"/>
    </source>
</evidence>
<evidence type="ECO:0000256" key="9">
    <source>
        <dbReference type="ARBA" id="ARBA00023002"/>
    </source>
</evidence>
<evidence type="ECO:0000256" key="11">
    <source>
        <dbReference type="ARBA" id="ARBA00023033"/>
    </source>
</evidence>